<dbReference type="InterPro" id="IPR025877">
    <property type="entry name" value="MobA-like_NTP_Trfase"/>
</dbReference>
<dbReference type="EMBL" id="VOGB01000020">
    <property type="protein sequence ID" value="MQM73821.1"/>
    <property type="molecule type" value="Genomic_DNA"/>
</dbReference>
<reference evidence="2" key="1">
    <citation type="journal article" date="2020" name="Appl. Environ. Microbiol.">
        <title>Medium-Chain Fatty Acid Synthesis by 'Candidatus Weimeria bifida' gen. nov., sp. nov., and 'Candidatus Pseudoramibacter fermentans' sp. nov.</title>
        <authorList>
            <person name="Scarborough M.J."/>
            <person name="Myers K.S."/>
            <person name="Donohue T.J."/>
            <person name="Noguera D.R."/>
        </authorList>
    </citation>
    <scope>NUCLEOTIDE SEQUENCE</scope>
    <source>
        <strain evidence="2">EUB1.1</strain>
    </source>
</reference>
<evidence type="ECO:0000313" key="3">
    <source>
        <dbReference type="Proteomes" id="UP000473648"/>
    </source>
</evidence>
<dbReference type="Pfam" id="PF01633">
    <property type="entry name" value="Choline_kinase"/>
    <property type="match status" value="1"/>
</dbReference>
<dbReference type="CDD" id="cd05151">
    <property type="entry name" value="ChoK-like"/>
    <property type="match status" value="1"/>
</dbReference>
<organism evidence="2 3">
    <name type="scientific">Candidatus Pseudoramibacter fermentans</name>
    <dbReference type="NCBI Taxonomy" id="2594427"/>
    <lineage>
        <taxon>Bacteria</taxon>
        <taxon>Bacillati</taxon>
        <taxon>Bacillota</taxon>
        <taxon>Clostridia</taxon>
        <taxon>Eubacteriales</taxon>
        <taxon>Eubacteriaceae</taxon>
        <taxon>Pseudoramibacter</taxon>
    </lineage>
</organism>
<protein>
    <submittedName>
        <fullName evidence="2">Phosphotransferase</fullName>
    </submittedName>
</protein>
<dbReference type="AlphaFoldDB" id="A0A6L5GU76"/>
<evidence type="ECO:0000259" key="1">
    <source>
        <dbReference type="Pfam" id="PF12804"/>
    </source>
</evidence>
<dbReference type="InterPro" id="IPR052077">
    <property type="entry name" value="CcrZ_PhaseVar_Mediator"/>
</dbReference>
<keyword evidence="3" id="KW-1185">Reference proteome</keyword>
<sequence length="583" mass="68608">MNRQLLEVFQLKLNNPQLTQRNLAQKMGWSLGKTNKLLEKLKELSLFNSDFSLTEKGKDYIINHHPQKAVILAAGYGMRMVPINTEEPKGLLEVNGEPLIERLINQLHEIGVHEIHVVVGFMKEHYEYLIDQYDVKLIVNPHYVDYKNLYSLYLAKQCLEKSYIIPCDIWFKNNPFSSIEDQSWYLFSDQKVNNSNWQVTKQGVVRRTTRSNLGNRMVGIAYLNKPDADYLSRLLETAVNNDMMLGHFWEQLLNQDNKFILNGKLINDSRFSEINSYEQLRDLDFNSSHLQNNAMKVIEQTLKTDLRGIQKIRVLKKGMTNRSFLFVHDGQRYIMRIPGEGTGELINRQEESDVYQKLKGISWTERVLYLNPYNGYKLSAFINNARNSDATNWHEVNRCMTLLRKLHNSSLKVKHTFKLYDQINFYEKLRKSKSAYRDYSAVKAQVNRLKPFIKKYAKQRTLCHIDANPDNFVFDQNDHLYLIDWEYAGMQDPDVDVAMFAIYAMYDKQQIDKLIDIYYQQTCDQVTRYKIYAYIAVCGLLWSNWCEYKQSLGLDFGEYSLAQYRYAKNYSSLVLNSLEERNV</sequence>
<dbReference type="GO" id="GO:0016779">
    <property type="term" value="F:nucleotidyltransferase activity"/>
    <property type="evidence" value="ECO:0007669"/>
    <property type="project" value="UniProtKB-ARBA"/>
</dbReference>
<gene>
    <name evidence="2" type="ORF">FRC53_10655</name>
</gene>
<dbReference type="Proteomes" id="UP000473648">
    <property type="component" value="Unassembled WGS sequence"/>
</dbReference>
<dbReference type="PANTHER" id="PTHR40086:SF1">
    <property type="entry name" value="CELL CYCLE REGULATOR CCRZ"/>
    <property type="match status" value="1"/>
</dbReference>
<dbReference type="InterPro" id="IPR029044">
    <property type="entry name" value="Nucleotide-diphossugar_trans"/>
</dbReference>
<dbReference type="SUPFAM" id="SSF53448">
    <property type="entry name" value="Nucleotide-diphospho-sugar transferases"/>
    <property type="match status" value="1"/>
</dbReference>
<comment type="caution">
    <text evidence="2">The sequence shown here is derived from an EMBL/GenBank/DDBJ whole genome shotgun (WGS) entry which is preliminary data.</text>
</comment>
<dbReference type="InterPro" id="IPR011009">
    <property type="entry name" value="Kinase-like_dom_sf"/>
</dbReference>
<dbReference type="Gene3D" id="3.90.550.10">
    <property type="entry name" value="Spore Coat Polysaccharide Biosynthesis Protein SpsA, Chain A"/>
    <property type="match status" value="1"/>
</dbReference>
<dbReference type="PANTHER" id="PTHR40086">
    <property type="entry name" value="PHOSPHOTRANSFERASE YTMP-RELATED"/>
    <property type="match status" value="1"/>
</dbReference>
<dbReference type="Pfam" id="PF12804">
    <property type="entry name" value="NTP_transf_3"/>
    <property type="match status" value="1"/>
</dbReference>
<evidence type="ECO:0000313" key="2">
    <source>
        <dbReference type="EMBL" id="MQM73821.1"/>
    </source>
</evidence>
<dbReference type="SUPFAM" id="SSF56112">
    <property type="entry name" value="Protein kinase-like (PK-like)"/>
    <property type="match status" value="1"/>
</dbReference>
<proteinExistence type="predicted"/>
<name>A0A6L5GU76_9FIRM</name>
<dbReference type="Gene3D" id="3.90.1200.10">
    <property type="match status" value="1"/>
</dbReference>
<accession>A0A6L5GU76</accession>
<dbReference type="Gene3D" id="3.30.200.20">
    <property type="entry name" value="Phosphorylase Kinase, domain 1"/>
    <property type="match status" value="1"/>
</dbReference>
<feature type="domain" description="MobA-like NTP transferase" evidence="1">
    <location>
        <begin position="69"/>
        <end position="171"/>
    </location>
</feature>